<dbReference type="AlphaFoldDB" id="A0AAV9DTB7"/>
<organism evidence="1 2">
    <name type="scientific">Acorus calamus</name>
    <name type="common">Sweet flag</name>
    <dbReference type="NCBI Taxonomy" id="4465"/>
    <lineage>
        <taxon>Eukaryota</taxon>
        <taxon>Viridiplantae</taxon>
        <taxon>Streptophyta</taxon>
        <taxon>Embryophyta</taxon>
        <taxon>Tracheophyta</taxon>
        <taxon>Spermatophyta</taxon>
        <taxon>Magnoliopsida</taxon>
        <taxon>Liliopsida</taxon>
        <taxon>Acoraceae</taxon>
        <taxon>Acorus</taxon>
    </lineage>
</organism>
<reference evidence="1" key="2">
    <citation type="submission" date="2023-06" db="EMBL/GenBank/DDBJ databases">
        <authorList>
            <person name="Ma L."/>
            <person name="Liu K.-W."/>
            <person name="Li Z."/>
            <person name="Hsiao Y.-Y."/>
            <person name="Qi Y."/>
            <person name="Fu T."/>
            <person name="Tang G."/>
            <person name="Zhang D."/>
            <person name="Sun W.-H."/>
            <person name="Liu D.-K."/>
            <person name="Li Y."/>
            <person name="Chen G.-Z."/>
            <person name="Liu X.-D."/>
            <person name="Liao X.-Y."/>
            <person name="Jiang Y.-T."/>
            <person name="Yu X."/>
            <person name="Hao Y."/>
            <person name="Huang J."/>
            <person name="Zhao X.-W."/>
            <person name="Ke S."/>
            <person name="Chen Y.-Y."/>
            <person name="Wu W.-L."/>
            <person name="Hsu J.-L."/>
            <person name="Lin Y.-F."/>
            <person name="Huang M.-D."/>
            <person name="Li C.-Y."/>
            <person name="Huang L."/>
            <person name="Wang Z.-W."/>
            <person name="Zhao X."/>
            <person name="Zhong W.-Y."/>
            <person name="Peng D.-H."/>
            <person name="Ahmad S."/>
            <person name="Lan S."/>
            <person name="Zhang J.-S."/>
            <person name="Tsai W.-C."/>
            <person name="Van De Peer Y."/>
            <person name="Liu Z.-J."/>
        </authorList>
    </citation>
    <scope>NUCLEOTIDE SEQUENCE</scope>
    <source>
        <strain evidence="1">CP</strain>
        <tissue evidence="1">Leaves</tissue>
    </source>
</reference>
<accession>A0AAV9DTB7</accession>
<comment type="caution">
    <text evidence="1">The sequence shown here is derived from an EMBL/GenBank/DDBJ whole genome shotgun (WGS) entry which is preliminary data.</text>
</comment>
<protein>
    <submittedName>
        <fullName evidence="1">Uncharacterized protein</fullName>
    </submittedName>
</protein>
<keyword evidence="2" id="KW-1185">Reference proteome</keyword>
<name>A0AAV9DTB7_ACOCL</name>
<sequence>MVLYPGRGQVNAMLSFVGTVGEASECVRIVCRSGSRQVDLEHGRAADVDGFIDAVFSKMECPFKHLLDRLNPSPNAIIADNYLPWVAVSDQRGILVY</sequence>
<dbReference type="EMBL" id="JAUJYO010000011">
    <property type="protein sequence ID" value="KAK1303247.1"/>
    <property type="molecule type" value="Genomic_DNA"/>
</dbReference>
<gene>
    <name evidence="1" type="ORF">QJS10_CPB11g00892</name>
</gene>
<proteinExistence type="predicted"/>
<reference evidence="1" key="1">
    <citation type="journal article" date="2023" name="Nat. Commun.">
        <title>Diploid and tetraploid genomes of Acorus and the evolution of monocots.</title>
        <authorList>
            <person name="Ma L."/>
            <person name="Liu K.W."/>
            <person name="Li Z."/>
            <person name="Hsiao Y.Y."/>
            <person name="Qi Y."/>
            <person name="Fu T."/>
            <person name="Tang G.D."/>
            <person name="Zhang D."/>
            <person name="Sun W.H."/>
            <person name="Liu D.K."/>
            <person name="Li Y."/>
            <person name="Chen G.Z."/>
            <person name="Liu X.D."/>
            <person name="Liao X.Y."/>
            <person name="Jiang Y.T."/>
            <person name="Yu X."/>
            <person name="Hao Y."/>
            <person name="Huang J."/>
            <person name="Zhao X.W."/>
            <person name="Ke S."/>
            <person name="Chen Y.Y."/>
            <person name="Wu W.L."/>
            <person name="Hsu J.L."/>
            <person name="Lin Y.F."/>
            <person name="Huang M.D."/>
            <person name="Li C.Y."/>
            <person name="Huang L."/>
            <person name="Wang Z.W."/>
            <person name="Zhao X."/>
            <person name="Zhong W.Y."/>
            <person name="Peng D.H."/>
            <person name="Ahmad S."/>
            <person name="Lan S."/>
            <person name="Zhang J.S."/>
            <person name="Tsai W.C."/>
            <person name="Van de Peer Y."/>
            <person name="Liu Z.J."/>
        </authorList>
    </citation>
    <scope>NUCLEOTIDE SEQUENCE</scope>
    <source>
        <strain evidence="1">CP</strain>
    </source>
</reference>
<dbReference type="Proteomes" id="UP001180020">
    <property type="component" value="Unassembled WGS sequence"/>
</dbReference>
<dbReference type="Gene3D" id="3.40.50.2000">
    <property type="entry name" value="Glycogen Phosphorylase B"/>
    <property type="match status" value="1"/>
</dbReference>
<evidence type="ECO:0000313" key="2">
    <source>
        <dbReference type="Proteomes" id="UP001180020"/>
    </source>
</evidence>
<evidence type="ECO:0000313" key="1">
    <source>
        <dbReference type="EMBL" id="KAK1303247.1"/>
    </source>
</evidence>